<dbReference type="GO" id="GO:0008422">
    <property type="term" value="F:beta-glucosidase activity"/>
    <property type="evidence" value="ECO:0007669"/>
    <property type="project" value="TreeGrafter"/>
</dbReference>
<dbReference type="InterPro" id="IPR001547">
    <property type="entry name" value="Glyco_hydro_5"/>
</dbReference>
<dbReference type="InterPro" id="IPR050386">
    <property type="entry name" value="Glycosyl_hydrolase_5"/>
</dbReference>
<name>A0A1C7MQX1_GRIFR</name>
<feature type="compositionally biased region" description="Basic and acidic residues" evidence="5">
    <location>
        <begin position="138"/>
        <end position="151"/>
    </location>
</feature>
<evidence type="ECO:0000256" key="2">
    <source>
        <dbReference type="ARBA" id="ARBA00022801"/>
    </source>
</evidence>
<gene>
    <name evidence="7" type="primary">EXG</name>
    <name evidence="7" type="ORF">A0H81_01568</name>
</gene>
<dbReference type="EMBL" id="LUGG01000001">
    <property type="protein sequence ID" value="OBZ79265.1"/>
    <property type="molecule type" value="Genomic_DNA"/>
</dbReference>
<comment type="caution">
    <text evidence="7">The sequence shown here is derived from an EMBL/GenBank/DDBJ whole genome shotgun (WGS) entry which is preliminary data.</text>
</comment>
<evidence type="ECO:0000256" key="4">
    <source>
        <dbReference type="RuleBase" id="RU361153"/>
    </source>
</evidence>
<dbReference type="PANTHER" id="PTHR31297">
    <property type="entry name" value="GLUCAN ENDO-1,6-BETA-GLUCOSIDASE B"/>
    <property type="match status" value="1"/>
</dbReference>
<dbReference type="Proteomes" id="UP000092993">
    <property type="component" value="Unassembled WGS sequence"/>
</dbReference>
<feature type="region of interest" description="Disordered" evidence="5">
    <location>
        <begin position="110"/>
        <end position="151"/>
    </location>
</feature>
<dbReference type="GO" id="GO:0005576">
    <property type="term" value="C:extracellular region"/>
    <property type="evidence" value="ECO:0007669"/>
    <property type="project" value="TreeGrafter"/>
</dbReference>
<keyword evidence="8" id="KW-1185">Reference proteome</keyword>
<feature type="compositionally biased region" description="Polar residues" evidence="5">
    <location>
        <begin position="43"/>
        <end position="65"/>
    </location>
</feature>
<evidence type="ECO:0000313" key="8">
    <source>
        <dbReference type="Proteomes" id="UP000092993"/>
    </source>
</evidence>
<evidence type="ECO:0000259" key="6">
    <source>
        <dbReference type="Pfam" id="PF00150"/>
    </source>
</evidence>
<evidence type="ECO:0000256" key="5">
    <source>
        <dbReference type="SAM" id="MobiDB-lite"/>
    </source>
</evidence>
<dbReference type="InterPro" id="IPR017853">
    <property type="entry name" value="GH"/>
</dbReference>
<evidence type="ECO:0000313" key="7">
    <source>
        <dbReference type="EMBL" id="OBZ79265.1"/>
    </source>
</evidence>
<dbReference type="Gene3D" id="3.20.20.80">
    <property type="entry name" value="Glycosidases"/>
    <property type="match status" value="1"/>
</dbReference>
<comment type="similarity">
    <text evidence="1 4">Belongs to the glycosyl hydrolase 5 (cellulase A) family.</text>
</comment>
<dbReference type="SUPFAM" id="SSF51445">
    <property type="entry name" value="(Trans)glycosidases"/>
    <property type="match status" value="1"/>
</dbReference>
<feature type="region of interest" description="Disordered" evidence="5">
    <location>
        <begin position="40"/>
        <end position="69"/>
    </location>
</feature>
<feature type="domain" description="Glycoside hydrolase family 5" evidence="6">
    <location>
        <begin position="264"/>
        <end position="401"/>
    </location>
</feature>
<dbReference type="GO" id="GO:0009251">
    <property type="term" value="P:glucan catabolic process"/>
    <property type="evidence" value="ECO:0007669"/>
    <property type="project" value="TreeGrafter"/>
</dbReference>
<keyword evidence="3 4" id="KW-0326">Glycosidase</keyword>
<dbReference type="OMA" id="LNEPALY"/>
<evidence type="ECO:0000256" key="3">
    <source>
        <dbReference type="ARBA" id="ARBA00023295"/>
    </source>
</evidence>
<evidence type="ECO:0000256" key="1">
    <source>
        <dbReference type="ARBA" id="ARBA00005641"/>
    </source>
</evidence>
<accession>A0A1C7MQX1</accession>
<protein>
    <submittedName>
        <fullName evidence="7">Glucan 1,3-beta-glucosidase</fullName>
    </submittedName>
</protein>
<keyword evidence="2 4" id="KW-0378">Hydrolase</keyword>
<dbReference type="Pfam" id="PF00150">
    <property type="entry name" value="Cellulase"/>
    <property type="match status" value="1"/>
</dbReference>
<dbReference type="SMR" id="A0A1C7MQX1"/>
<reference evidence="7 8" key="1">
    <citation type="submission" date="2016-03" db="EMBL/GenBank/DDBJ databases">
        <title>Whole genome sequencing of Grifola frondosa 9006-11.</title>
        <authorList>
            <person name="Min B."/>
            <person name="Park H."/>
            <person name="Kim J.-G."/>
            <person name="Cho H."/>
            <person name="Oh Y.-L."/>
            <person name="Kong W.-S."/>
            <person name="Choi I.-G."/>
        </authorList>
    </citation>
    <scope>NUCLEOTIDE SEQUENCE [LARGE SCALE GENOMIC DNA]</scope>
    <source>
        <strain evidence="7 8">9006-11</strain>
    </source>
</reference>
<dbReference type="AlphaFoldDB" id="A0A1C7MQX1"/>
<sequence>MLDHDRQRDATRLEMHVTFMTLTTRSDLLLHAEHLIIEMGQPQRRSGNDSTYPVDASSTLHSQGRSVPDGVRKLSAKRRLYYFGCYHEASSRPCKVTWAFLAIRRMCRRPKGTPQEQNDDRCPVSPGYSQEISVGGAHEGENARRADDARSLAKVPRQASMVIHKVRLPFLPSPSSPLPRPSASMFSFSRLLPLASLVSVLLSPSVLGDNPINPGFPYGSAVVRGVNLGGWLVLEPWITPSLFDNTGNSAIVDEWTFGQLQDRNTALATLQNHWNTWITEEDFINIAAAGLNHVRIPIGYWAFEVGPGEPYIQGQLPYLQNAVAWARNHGLKVIVDLHGAPGSQNGFDNSGHRISFPQWHSNATNVARTDAIIKTIASMFDTQTDVVSVIAPLNEPAGFDGSDVLSVVRQYWYDSYGNIRFPFGSSQESNTLVLLHDAFQPLSYWSGFQTPPGWQGVAMDITYISVLSGRKFLSRLHSSSMITIGLCGHQQVSQTNQEHISTACNMASSLSSFDLWLIVGEWTPAATDCAKYLNGRGVGARYDGTYPGSTFVGSCSGLTGSSSSFSSSYKTFLRQYWEAQVITYEKASGWIQWTWKAENADEWTYQAGLAGGWIPQNPMT</sequence>
<dbReference type="STRING" id="5627.A0A1C7MQX1"/>
<dbReference type="OrthoDB" id="62120at2759"/>
<proteinExistence type="inferred from homology"/>
<dbReference type="GO" id="GO:0009986">
    <property type="term" value="C:cell surface"/>
    <property type="evidence" value="ECO:0007669"/>
    <property type="project" value="TreeGrafter"/>
</dbReference>
<organism evidence="7 8">
    <name type="scientific">Grifola frondosa</name>
    <name type="common">Maitake</name>
    <name type="synonym">Polyporus frondosus</name>
    <dbReference type="NCBI Taxonomy" id="5627"/>
    <lineage>
        <taxon>Eukaryota</taxon>
        <taxon>Fungi</taxon>
        <taxon>Dikarya</taxon>
        <taxon>Basidiomycota</taxon>
        <taxon>Agaricomycotina</taxon>
        <taxon>Agaricomycetes</taxon>
        <taxon>Polyporales</taxon>
        <taxon>Grifolaceae</taxon>
        <taxon>Grifola</taxon>
    </lineage>
</organism>
<dbReference type="PANTHER" id="PTHR31297:SF42">
    <property type="entry name" value="GLYCOSIDE HYDROLASE FAMILY 5 DOMAIN-CONTAINING PROTEIN"/>
    <property type="match status" value="1"/>
</dbReference>